<dbReference type="RefSeq" id="WP_224479294.1">
    <property type="nucleotide sequence ID" value="NZ_JAIUJS010000010.1"/>
</dbReference>
<dbReference type="Proteomes" id="UP001198402">
    <property type="component" value="Unassembled WGS sequence"/>
</dbReference>
<organism evidence="2 3">
    <name type="scientific">Winogradskyella vincentii</name>
    <dbReference type="NCBI Taxonomy" id="2877122"/>
    <lineage>
        <taxon>Bacteria</taxon>
        <taxon>Pseudomonadati</taxon>
        <taxon>Bacteroidota</taxon>
        <taxon>Flavobacteriia</taxon>
        <taxon>Flavobacteriales</taxon>
        <taxon>Flavobacteriaceae</taxon>
        <taxon>Winogradskyella</taxon>
    </lineage>
</organism>
<dbReference type="EMBL" id="JAIUJS010000010">
    <property type="protein sequence ID" value="MCA0154348.1"/>
    <property type="molecule type" value="Genomic_DNA"/>
</dbReference>
<accession>A0ABS7Y6R5</accession>
<evidence type="ECO:0000313" key="2">
    <source>
        <dbReference type="EMBL" id="MCA0154348.1"/>
    </source>
</evidence>
<proteinExistence type="predicted"/>
<feature type="chain" id="PRO_5047054820" evidence="1">
    <location>
        <begin position="24"/>
        <end position="109"/>
    </location>
</feature>
<sequence length="109" mass="12778">MKKVITLCFFALAMFFGSQSLMAQTSIITVNEKASEITEKLRKFIKFDEEQEDQVYAAYKEYMQATLDLKNVANVEEGVREKINSLLEDKMQAILSEEQYLRYKEFPKE</sequence>
<keyword evidence="1" id="KW-0732">Signal</keyword>
<protein>
    <submittedName>
        <fullName evidence="2">Uncharacterized protein</fullName>
    </submittedName>
</protein>
<comment type="caution">
    <text evidence="2">The sequence shown here is derived from an EMBL/GenBank/DDBJ whole genome shotgun (WGS) entry which is preliminary data.</text>
</comment>
<name>A0ABS7Y6R5_9FLAO</name>
<gene>
    <name evidence="2" type="ORF">LBV24_14050</name>
</gene>
<reference evidence="3" key="1">
    <citation type="submission" date="2023-07" db="EMBL/GenBank/DDBJ databases">
        <authorList>
            <person name="Yue Y."/>
        </authorList>
    </citation>
    <scope>NUCLEOTIDE SEQUENCE [LARGE SCALE GENOMIC DNA]</scope>
    <source>
        <strain evidence="3">2Y89</strain>
    </source>
</reference>
<feature type="signal peptide" evidence="1">
    <location>
        <begin position="1"/>
        <end position="23"/>
    </location>
</feature>
<evidence type="ECO:0000313" key="3">
    <source>
        <dbReference type="Proteomes" id="UP001198402"/>
    </source>
</evidence>
<evidence type="ECO:0000256" key="1">
    <source>
        <dbReference type="SAM" id="SignalP"/>
    </source>
</evidence>
<keyword evidence="3" id="KW-1185">Reference proteome</keyword>